<reference evidence="2 3" key="1">
    <citation type="journal article" date="2023" name="bioRxiv">
        <title>High-quality genome assemblies of four members of thePodospora anserinaspecies complex.</title>
        <authorList>
            <person name="Ament-Velasquez S.L."/>
            <person name="Vogan A.A."/>
            <person name="Wallerman O."/>
            <person name="Hartmann F."/>
            <person name="Gautier V."/>
            <person name="Silar P."/>
            <person name="Giraud T."/>
            <person name="Johannesson H."/>
        </authorList>
    </citation>
    <scope>NUCLEOTIDE SEQUENCE [LARGE SCALE GENOMIC DNA]</scope>
    <source>
        <strain evidence="2 3">CBS 112042</strain>
    </source>
</reference>
<keyword evidence="1" id="KW-0175">Coiled coil</keyword>
<protein>
    <submittedName>
        <fullName evidence="2">Uncharacterized protein</fullName>
    </submittedName>
</protein>
<dbReference type="Proteomes" id="UP001322138">
    <property type="component" value="Unassembled WGS sequence"/>
</dbReference>
<feature type="coiled-coil region" evidence="1">
    <location>
        <begin position="100"/>
        <end position="141"/>
    </location>
</feature>
<proteinExistence type="predicted"/>
<gene>
    <name evidence="2" type="ORF">QC761_0081780</name>
</gene>
<accession>A0ABR0FGG7</accession>
<dbReference type="EMBL" id="JAFFGZ010000007">
    <property type="protein sequence ID" value="KAK4642175.1"/>
    <property type="molecule type" value="Genomic_DNA"/>
</dbReference>
<comment type="caution">
    <text evidence="2">The sequence shown here is derived from an EMBL/GenBank/DDBJ whole genome shotgun (WGS) entry which is preliminary data.</text>
</comment>
<name>A0ABR0FGG7_9PEZI</name>
<evidence type="ECO:0000313" key="2">
    <source>
        <dbReference type="EMBL" id="KAK4642175.1"/>
    </source>
</evidence>
<keyword evidence="3" id="KW-1185">Reference proteome</keyword>
<dbReference type="GeneID" id="87892165"/>
<evidence type="ECO:0000256" key="1">
    <source>
        <dbReference type="SAM" id="Coils"/>
    </source>
</evidence>
<dbReference type="RefSeq" id="XP_062731151.1">
    <property type="nucleotide sequence ID" value="XM_062872853.1"/>
</dbReference>
<sequence>MKKAWVSLLVAGSPSDWVQHSELYHDDDLVQQPVGQVDLYLSDLVNLAGVPTAFCRPSTVELAAGVTRNPTITITFERLRAIFREARHVHNPTKFTTEATDQEQVLYEEAERRVAEAERRLAEAERRVAEIRSEAHIEMERRVAEARSETRIEMERLMAEGRLGTK</sequence>
<evidence type="ECO:0000313" key="3">
    <source>
        <dbReference type="Proteomes" id="UP001322138"/>
    </source>
</evidence>
<organism evidence="2 3">
    <name type="scientific">Podospora bellae-mahoneyi</name>
    <dbReference type="NCBI Taxonomy" id="2093777"/>
    <lineage>
        <taxon>Eukaryota</taxon>
        <taxon>Fungi</taxon>
        <taxon>Dikarya</taxon>
        <taxon>Ascomycota</taxon>
        <taxon>Pezizomycotina</taxon>
        <taxon>Sordariomycetes</taxon>
        <taxon>Sordariomycetidae</taxon>
        <taxon>Sordariales</taxon>
        <taxon>Podosporaceae</taxon>
        <taxon>Podospora</taxon>
    </lineage>
</organism>
<dbReference type="CDD" id="cd06503">
    <property type="entry name" value="ATP-synt_Fo_b"/>
    <property type="match status" value="1"/>
</dbReference>